<dbReference type="Pfam" id="PF01531">
    <property type="entry name" value="Glyco_transf_11"/>
    <property type="match status" value="1"/>
</dbReference>
<evidence type="ECO:0000256" key="2">
    <source>
        <dbReference type="ARBA" id="ARBA00022679"/>
    </source>
</evidence>
<name>A0ABV8B2Y9_9BACI</name>
<dbReference type="CDD" id="cd11301">
    <property type="entry name" value="Fut1_Fut2_like"/>
    <property type="match status" value="1"/>
</dbReference>
<organism evidence="3 4">
    <name type="scientific">Bacillus songklensis</name>
    <dbReference type="NCBI Taxonomy" id="1069116"/>
    <lineage>
        <taxon>Bacteria</taxon>
        <taxon>Bacillati</taxon>
        <taxon>Bacillota</taxon>
        <taxon>Bacilli</taxon>
        <taxon>Bacillales</taxon>
        <taxon>Bacillaceae</taxon>
        <taxon>Bacillus</taxon>
    </lineage>
</organism>
<comment type="caution">
    <text evidence="3">The sequence shown here is derived from an EMBL/GenBank/DDBJ whole genome shotgun (WGS) entry which is preliminary data.</text>
</comment>
<evidence type="ECO:0000313" key="4">
    <source>
        <dbReference type="Proteomes" id="UP001595752"/>
    </source>
</evidence>
<dbReference type="RefSeq" id="WP_377916308.1">
    <property type="nucleotide sequence ID" value="NZ_JBHRZT010000052.1"/>
</dbReference>
<dbReference type="EMBL" id="JBHRZT010000052">
    <property type="protein sequence ID" value="MFC3884668.1"/>
    <property type="molecule type" value="Genomic_DNA"/>
</dbReference>
<evidence type="ECO:0000313" key="3">
    <source>
        <dbReference type="EMBL" id="MFC3884668.1"/>
    </source>
</evidence>
<dbReference type="Proteomes" id="UP001595752">
    <property type="component" value="Unassembled WGS sequence"/>
</dbReference>
<accession>A0ABV8B2Y9</accession>
<keyword evidence="1" id="KW-0328">Glycosyltransferase</keyword>
<dbReference type="InterPro" id="IPR002516">
    <property type="entry name" value="Glyco_trans_11"/>
</dbReference>
<gene>
    <name evidence="3" type="ORF">ACFOU2_14665</name>
</gene>
<dbReference type="PANTHER" id="PTHR11927:SF9">
    <property type="entry name" value="L-FUCOSYLTRANSFERASE"/>
    <property type="match status" value="1"/>
</dbReference>
<reference evidence="4" key="1">
    <citation type="journal article" date="2019" name="Int. J. Syst. Evol. Microbiol.">
        <title>The Global Catalogue of Microorganisms (GCM) 10K type strain sequencing project: providing services to taxonomists for standard genome sequencing and annotation.</title>
        <authorList>
            <consortium name="The Broad Institute Genomics Platform"/>
            <consortium name="The Broad Institute Genome Sequencing Center for Infectious Disease"/>
            <person name="Wu L."/>
            <person name="Ma J."/>
        </authorList>
    </citation>
    <scope>NUCLEOTIDE SEQUENCE [LARGE SCALE GENOMIC DNA]</scope>
    <source>
        <strain evidence="4">CCUG 61889</strain>
    </source>
</reference>
<keyword evidence="2" id="KW-0808">Transferase</keyword>
<evidence type="ECO:0000256" key="1">
    <source>
        <dbReference type="ARBA" id="ARBA00022676"/>
    </source>
</evidence>
<dbReference type="PANTHER" id="PTHR11927">
    <property type="entry name" value="GALACTOSIDE 2-L-FUCOSYLTRANSFERASE"/>
    <property type="match status" value="1"/>
</dbReference>
<protein>
    <submittedName>
        <fullName evidence="3">Alpha-1,2-fucosyltransferase</fullName>
    </submittedName>
</protein>
<proteinExistence type="predicted"/>
<keyword evidence="4" id="KW-1185">Reference proteome</keyword>
<sequence length="302" mass="35953">MIIAKMLGGLGNQMFCYAFARSLQLENNEELFLDCGVYNRYKVRDYSLNMLNIPDTIKNSSEVKRRVVSNGYLNLSQKLYHVFFKIKKVSLRTDKIGESVFQLLGEKGLYYNLDRYYYPIVESKKEFKYTYGYFQSEKYFRGHKELIKKELKVRIQPTNKEKELLEDIKSNDAVGISIRWGKDYRNSPLNICNKEYYYKAMDIIAEKIEEPTFYIFSDCIEDVVKDFDFKYPVRYIEGFKDYESLRLLYTCKHFIIANSSFSWWGAYLSENNQKIVIAPSKWYKDSTKRPDIYLDDMVLIDV</sequence>